<protein>
    <submittedName>
        <fullName evidence="2">Uncharacterized protein</fullName>
    </submittedName>
</protein>
<accession>W7DMD9</accession>
<organism evidence="2 3">
    <name type="scientific">Listeria fleischmannii FSL S10-1203</name>
    <dbReference type="NCBI Taxonomy" id="1265822"/>
    <lineage>
        <taxon>Bacteria</taxon>
        <taxon>Bacillati</taxon>
        <taxon>Bacillota</taxon>
        <taxon>Bacilli</taxon>
        <taxon>Bacillales</taxon>
        <taxon>Listeriaceae</taxon>
        <taxon>Listeria</taxon>
    </lineage>
</organism>
<keyword evidence="1" id="KW-0812">Transmembrane</keyword>
<dbReference type="AlphaFoldDB" id="W7DMD9"/>
<keyword evidence="1" id="KW-1133">Transmembrane helix</keyword>
<feature type="transmembrane region" description="Helical" evidence="1">
    <location>
        <begin position="83"/>
        <end position="103"/>
    </location>
</feature>
<name>W7DMD9_9LIST</name>
<dbReference type="RefSeq" id="WP_128080382.1">
    <property type="nucleotide sequence ID" value="NZ_AODM01000056.1"/>
</dbReference>
<comment type="caution">
    <text evidence="2">The sequence shown here is derived from an EMBL/GenBank/DDBJ whole genome shotgun (WGS) entry which is preliminary data.</text>
</comment>
<dbReference type="Proteomes" id="UP000019241">
    <property type="component" value="Unassembled WGS sequence"/>
</dbReference>
<gene>
    <name evidence="2" type="ORF">MCOL2_16427</name>
</gene>
<dbReference type="EMBL" id="AODM01000056">
    <property type="protein sequence ID" value="EUJ48976.1"/>
    <property type="molecule type" value="Genomic_DNA"/>
</dbReference>
<reference evidence="2 3" key="1">
    <citation type="submission" date="2012-12" db="EMBL/GenBank/DDBJ databases">
        <title>Novel taxa of Listeriaceae from agricultural environments in the United States.</title>
        <authorList>
            <person name="den Bakker H.C."/>
            <person name="Allred A."/>
            <person name="Warchocki S."/>
            <person name="Wright E.M."/>
            <person name="Burrell A."/>
            <person name="Nightingale K.K."/>
            <person name="Kephart D."/>
            <person name="Wiedmann M."/>
        </authorList>
    </citation>
    <scope>NUCLEOTIDE SEQUENCE [LARGE SCALE GENOMIC DNA]</scope>
    <source>
        <strain evidence="2 3">FSL S10-1203</strain>
    </source>
</reference>
<proteinExistence type="predicted"/>
<dbReference type="PATRIC" id="fig|1265822.4.peg.3332"/>
<sequence length="137" mass="15612">MVDEIISMSTDKETLTYEDVNNLISRYSLEHDISTMSLNPRMQKILVIAESKIDNSNLSFKASLLVMWNKFPKYKNKISMTDILSAIFGLSGFLLSIFLLIHYTQNTVSMVLLSILIAYNGWVLTLSIKNISSKRLL</sequence>
<evidence type="ECO:0000256" key="1">
    <source>
        <dbReference type="SAM" id="Phobius"/>
    </source>
</evidence>
<keyword evidence="1" id="KW-0472">Membrane</keyword>
<feature type="transmembrane region" description="Helical" evidence="1">
    <location>
        <begin position="109"/>
        <end position="128"/>
    </location>
</feature>
<evidence type="ECO:0000313" key="3">
    <source>
        <dbReference type="Proteomes" id="UP000019241"/>
    </source>
</evidence>
<evidence type="ECO:0000313" key="2">
    <source>
        <dbReference type="EMBL" id="EUJ48976.1"/>
    </source>
</evidence>